<evidence type="ECO:0000256" key="15">
    <source>
        <dbReference type="SAM" id="MobiDB-lite"/>
    </source>
</evidence>
<evidence type="ECO:0000256" key="14">
    <source>
        <dbReference type="ARBA" id="ARBA00093507"/>
    </source>
</evidence>
<evidence type="ECO:0000256" key="2">
    <source>
        <dbReference type="ARBA" id="ARBA00004529"/>
    </source>
</evidence>
<gene>
    <name evidence="16" type="ORF">RUM44_004169</name>
</gene>
<evidence type="ECO:0000256" key="4">
    <source>
        <dbReference type="ARBA" id="ARBA00004657"/>
    </source>
</evidence>
<accession>A0ABR1B228</accession>
<dbReference type="Proteomes" id="UP001359485">
    <property type="component" value="Unassembled WGS sequence"/>
</dbReference>
<comment type="subunit">
    <text evidence="14">Subunit of dynactin, a multiprotein complex part of a tripartite complex with dynein and a adapter, such as BICDL1, BICD2 or HOOK3. The dynactin complex is built around ACTR1A/ACTB filament and consists of an actin-related filament composed of a shoulder domain, a pointed end and a barbed end. Its length is defined by its flexible shoulder domain. The soulder is composed of 2 DCTN1 subunits, 4 DCTN2 and 2 DCTN3. The 4 DCNT2 (via N-terminus) bind the ACTR1A filament and act as molecular rulers to determine the length. The pointed end is important for binding dynein-dynactin cargo adapters. Consists of 4 subunits: ACTR10, DCNT4, DCTN5 and DCTN6. The barbed end is composed of a CAPZA1:CAPZB heterodimers, which binds ACTR1A/ACTB filament and dynactin and stabilizes dynactin. Interacts with ATP7B, but not ATP7A, in a copper-dependent manner. Interacts with ANK2; this interaction is required for localization at costameres. Interacts with N4BP2L1.</text>
</comment>
<keyword evidence="7" id="KW-0597">Phosphoprotein</keyword>
<evidence type="ECO:0000256" key="5">
    <source>
        <dbReference type="ARBA" id="ARBA00022490"/>
    </source>
</evidence>
<protein>
    <recommendedName>
        <fullName evidence="13">Dynactin subunit 4</fullName>
    </recommendedName>
</protein>
<comment type="similarity">
    <text evidence="12">Belongs to the dynactin subunit 4 family.</text>
</comment>
<comment type="caution">
    <text evidence="16">The sequence shown here is derived from an EMBL/GenBank/DDBJ whole genome shotgun (WGS) entry which is preliminary data.</text>
</comment>
<keyword evidence="5" id="KW-0963">Cytoplasm</keyword>
<evidence type="ECO:0000256" key="12">
    <source>
        <dbReference type="ARBA" id="ARBA00034776"/>
    </source>
</evidence>
<evidence type="ECO:0000313" key="16">
    <source>
        <dbReference type="EMBL" id="KAK6633562.1"/>
    </source>
</evidence>
<dbReference type="Pfam" id="PF05502">
    <property type="entry name" value="Dynactin_p62"/>
    <property type="match status" value="2"/>
</dbReference>
<evidence type="ECO:0000256" key="6">
    <source>
        <dbReference type="ARBA" id="ARBA00022499"/>
    </source>
</evidence>
<evidence type="ECO:0000256" key="7">
    <source>
        <dbReference type="ARBA" id="ARBA00022553"/>
    </source>
</evidence>
<evidence type="ECO:0000256" key="3">
    <source>
        <dbReference type="ARBA" id="ARBA00004544"/>
    </source>
</evidence>
<keyword evidence="11" id="KW-0206">Cytoskeleton</keyword>
<feature type="region of interest" description="Disordered" evidence="15">
    <location>
        <begin position="355"/>
        <end position="375"/>
    </location>
</feature>
<keyword evidence="17" id="KW-1185">Reference proteome</keyword>
<evidence type="ECO:0000256" key="8">
    <source>
        <dbReference type="ARBA" id="ARBA00022843"/>
    </source>
</evidence>
<reference evidence="16 17" key="1">
    <citation type="submission" date="2023-09" db="EMBL/GenBank/DDBJ databases">
        <title>Genomes of two closely related lineages of the louse Polyplax serrata with different host specificities.</title>
        <authorList>
            <person name="Martinu J."/>
            <person name="Tarabai H."/>
            <person name="Stefka J."/>
            <person name="Hypsa V."/>
        </authorList>
    </citation>
    <scope>NUCLEOTIDE SEQUENCE [LARGE SCALE GENOMIC DNA]</scope>
    <source>
        <strain evidence="16">98ZLc_SE</strain>
    </source>
</reference>
<keyword evidence="9" id="KW-0007">Acetylation</keyword>
<sequence length="500" mass="56660">MAFFDHKTPVRYVCTCGELKSIARIYFCRHCSAIRCGFCVCHEVDARYCHICTENLPVAEAWMKKNCCSSCISCPICQLNLTTKATSVKNKENSEAAAKEDGKSEKTEPKKFYYLSCFGCHWTSRDVGLPDQTSASASWPEFDNPHTTRLNELMEYYKAVSQIDKTNSEKKQPSIRKSYAHLTGMSAAMVRRKAGFPSYPSSQYAIPGLQENRKPPKIEPSVATSEVNDLPESIYTEVPDLLKITTLQQRLGIPGLQCVNISELMPCKKLLLTKRSQRCRECEHNVTKPEFYPTSIKFKIQLSAYYHIPNFSIKKCEPLHPGKECELYLHVVNPTPHQITVTLLPYSAIIKKPAPMPENQPAPVETVSAEDGKQNKSRKIPLKMDYLMKIEPRPVRISLTGEATLPESSVILPGRDDAAEYDDNSEYENFNDDKKVVVWRKDNRAVIKFPIKPNEDLKTGEEVIIGFVLSHTYINTIIQDKSQQKIIHQVRMIVNAGKVV</sequence>
<evidence type="ECO:0000256" key="13">
    <source>
        <dbReference type="ARBA" id="ARBA00034864"/>
    </source>
</evidence>
<name>A0ABR1B228_POLSC</name>
<keyword evidence="6" id="KW-1017">Isopeptide bond</keyword>
<dbReference type="PANTHER" id="PTHR13034:SF2">
    <property type="entry name" value="DYNACTIN SUBUNIT 4"/>
    <property type="match status" value="1"/>
</dbReference>
<dbReference type="PANTHER" id="PTHR13034">
    <property type="entry name" value="DYNACTIN P62 SUBUNIT"/>
    <property type="match status" value="1"/>
</dbReference>
<comment type="subcellular location">
    <subcellularLocation>
        <location evidence="3">Cytoplasm</location>
        <location evidence="3">Cell cortex</location>
    </subcellularLocation>
    <subcellularLocation>
        <location evidence="1">Cytoplasm</location>
        <location evidence="1">Cytoskeleton</location>
        <location evidence="1">Microtubule organizing center</location>
        <location evidence="1">Centrosome</location>
    </subcellularLocation>
    <subcellularLocation>
        <location evidence="2">Cytoplasm</location>
        <location evidence="2">Cytoskeleton</location>
        <location evidence="2">Stress fiber</location>
    </subcellularLocation>
    <subcellularLocation>
        <location evidence="4">Cytoplasm</location>
        <location evidence="4">Myofibril</location>
    </subcellularLocation>
</comment>
<keyword evidence="8" id="KW-0832">Ubl conjugation</keyword>
<dbReference type="InterPro" id="IPR008603">
    <property type="entry name" value="DCTN4"/>
</dbReference>
<proteinExistence type="inferred from homology"/>
<organism evidence="16 17">
    <name type="scientific">Polyplax serrata</name>
    <name type="common">Common mouse louse</name>
    <dbReference type="NCBI Taxonomy" id="468196"/>
    <lineage>
        <taxon>Eukaryota</taxon>
        <taxon>Metazoa</taxon>
        <taxon>Ecdysozoa</taxon>
        <taxon>Arthropoda</taxon>
        <taxon>Hexapoda</taxon>
        <taxon>Insecta</taxon>
        <taxon>Pterygota</taxon>
        <taxon>Neoptera</taxon>
        <taxon>Paraneoptera</taxon>
        <taxon>Psocodea</taxon>
        <taxon>Troctomorpha</taxon>
        <taxon>Phthiraptera</taxon>
        <taxon>Anoplura</taxon>
        <taxon>Polyplacidae</taxon>
        <taxon>Polyplax</taxon>
    </lineage>
</organism>
<evidence type="ECO:0000313" key="17">
    <source>
        <dbReference type="Proteomes" id="UP001359485"/>
    </source>
</evidence>
<evidence type="ECO:0000256" key="11">
    <source>
        <dbReference type="ARBA" id="ARBA00023212"/>
    </source>
</evidence>
<evidence type="ECO:0000256" key="10">
    <source>
        <dbReference type="ARBA" id="ARBA00023054"/>
    </source>
</evidence>
<keyword evidence="10" id="KW-0175">Coiled coil</keyword>
<evidence type="ECO:0000256" key="1">
    <source>
        <dbReference type="ARBA" id="ARBA00004300"/>
    </source>
</evidence>
<evidence type="ECO:0000256" key="9">
    <source>
        <dbReference type="ARBA" id="ARBA00022990"/>
    </source>
</evidence>
<dbReference type="EMBL" id="JAWJWF010000004">
    <property type="protein sequence ID" value="KAK6633562.1"/>
    <property type="molecule type" value="Genomic_DNA"/>
</dbReference>